<evidence type="ECO:0000256" key="5">
    <source>
        <dbReference type="ARBA" id="ARBA00023203"/>
    </source>
</evidence>
<evidence type="ECO:0000313" key="11">
    <source>
        <dbReference type="Proteomes" id="UP000241890"/>
    </source>
</evidence>
<dbReference type="Gene3D" id="3.40.850.10">
    <property type="entry name" value="Kinesin motor domain"/>
    <property type="match status" value="1"/>
</dbReference>
<dbReference type="Proteomes" id="UP000241890">
    <property type="component" value="Unassembled WGS sequence"/>
</dbReference>
<keyword evidence="1 6" id="KW-0547">Nucleotide-binding</keyword>
<dbReference type="EMBL" id="BEYU01000026">
    <property type="protein sequence ID" value="GBG26943.1"/>
    <property type="molecule type" value="Genomic_DNA"/>
</dbReference>
<dbReference type="InterPro" id="IPR001609">
    <property type="entry name" value="Myosin_head_motor_dom-like"/>
</dbReference>
<feature type="binding site" evidence="6">
    <location>
        <begin position="175"/>
        <end position="182"/>
    </location>
    <ligand>
        <name>ATP</name>
        <dbReference type="ChEBI" id="CHEBI:30616"/>
    </ligand>
</feature>
<evidence type="ECO:0000313" key="10">
    <source>
        <dbReference type="EMBL" id="GBG26943.1"/>
    </source>
</evidence>
<dbReference type="Gene3D" id="1.10.10.820">
    <property type="match status" value="1"/>
</dbReference>
<evidence type="ECO:0000256" key="2">
    <source>
        <dbReference type="ARBA" id="ARBA00022840"/>
    </source>
</evidence>
<dbReference type="Gene3D" id="1.20.5.4820">
    <property type="match status" value="1"/>
</dbReference>
<keyword evidence="7" id="KW-0175">Coiled coil</keyword>
<dbReference type="CDD" id="cd00124">
    <property type="entry name" value="MYSc"/>
    <property type="match status" value="1"/>
</dbReference>
<comment type="caution">
    <text evidence="10">The sequence shown here is derived from an EMBL/GenBank/DDBJ whole genome shotgun (WGS) entry which is preliminary data.</text>
</comment>
<feature type="compositionally biased region" description="Polar residues" evidence="8">
    <location>
        <begin position="364"/>
        <end position="381"/>
    </location>
</feature>
<evidence type="ECO:0000256" key="4">
    <source>
        <dbReference type="ARBA" id="ARBA00023175"/>
    </source>
</evidence>
<feature type="region of interest" description="Actin-binding" evidence="6">
    <location>
        <begin position="686"/>
        <end position="708"/>
    </location>
</feature>
<dbReference type="OrthoDB" id="199795at2759"/>
<dbReference type="SUPFAM" id="SSF52540">
    <property type="entry name" value="P-loop containing nucleoside triphosphate hydrolases"/>
    <property type="match status" value="1"/>
</dbReference>
<dbReference type="Gene3D" id="1.20.120.720">
    <property type="entry name" value="Myosin VI head, motor domain, U50 subdomain"/>
    <property type="match status" value="1"/>
</dbReference>
<evidence type="ECO:0000259" key="9">
    <source>
        <dbReference type="PROSITE" id="PS51456"/>
    </source>
</evidence>
<dbReference type="Gene3D" id="1.20.58.530">
    <property type="match status" value="1"/>
</dbReference>
<evidence type="ECO:0000256" key="1">
    <source>
        <dbReference type="ARBA" id="ARBA00022741"/>
    </source>
</evidence>
<dbReference type="GO" id="GO:0000146">
    <property type="term" value="F:microfilament motor activity"/>
    <property type="evidence" value="ECO:0007669"/>
    <property type="project" value="TreeGrafter"/>
</dbReference>
<accession>A0A2R5GE84</accession>
<keyword evidence="2 6" id="KW-0067">ATP-binding</keyword>
<dbReference type="InterPro" id="IPR004009">
    <property type="entry name" value="SH3_Myosin"/>
</dbReference>
<dbReference type="FunFam" id="1.10.10.820:FF:000001">
    <property type="entry name" value="Myosin heavy chain"/>
    <property type="match status" value="1"/>
</dbReference>
<keyword evidence="3 6" id="KW-0518">Myosin</keyword>
<comment type="similarity">
    <text evidence="6">Belongs to the TRAFAC class myosin-kinesin ATPase superfamily. Myosin family.</text>
</comment>
<proteinExistence type="inferred from homology"/>
<feature type="compositionally biased region" description="Acidic residues" evidence="8">
    <location>
        <begin position="1151"/>
        <end position="1168"/>
    </location>
</feature>
<evidence type="ECO:0000256" key="8">
    <source>
        <dbReference type="SAM" id="MobiDB-lite"/>
    </source>
</evidence>
<protein>
    <submittedName>
        <fullName evidence="10">Myosin-12</fullName>
    </submittedName>
</protein>
<dbReference type="PROSITE" id="PS50096">
    <property type="entry name" value="IQ"/>
    <property type="match status" value="1"/>
</dbReference>
<dbReference type="GO" id="GO:0005524">
    <property type="term" value="F:ATP binding"/>
    <property type="evidence" value="ECO:0007669"/>
    <property type="project" value="UniProtKB-UniRule"/>
</dbReference>
<keyword evidence="11" id="KW-1185">Reference proteome</keyword>
<dbReference type="GO" id="GO:0005737">
    <property type="term" value="C:cytoplasm"/>
    <property type="evidence" value="ECO:0007669"/>
    <property type="project" value="TreeGrafter"/>
</dbReference>
<feature type="region of interest" description="Disordered" evidence="8">
    <location>
        <begin position="1148"/>
        <end position="1168"/>
    </location>
</feature>
<feature type="domain" description="Myosin motor" evidence="9">
    <location>
        <begin position="80"/>
        <end position="811"/>
    </location>
</feature>
<dbReference type="GO" id="GO:0051015">
    <property type="term" value="F:actin filament binding"/>
    <property type="evidence" value="ECO:0007669"/>
    <property type="project" value="TreeGrafter"/>
</dbReference>
<organism evidence="10 11">
    <name type="scientific">Hondaea fermentalgiana</name>
    <dbReference type="NCBI Taxonomy" id="2315210"/>
    <lineage>
        <taxon>Eukaryota</taxon>
        <taxon>Sar</taxon>
        <taxon>Stramenopiles</taxon>
        <taxon>Bigyra</taxon>
        <taxon>Labyrinthulomycetes</taxon>
        <taxon>Thraustochytrida</taxon>
        <taxon>Thraustochytriidae</taxon>
        <taxon>Hondaea</taxon>
    </lineage>
</organism>
<dbReference type="GO" id="GO:0016459">
    <property type="term" value="C:myosin complex"/>
    <property type="evidence" value="ECO:0007669"/>
    <property type="project" value="UniProtKB-KW"/>
</dbReference>
<feature type="coiled-coil region" evidence="7">
    <location>
        <begin position="1535"/>
        <end position="1569"/>
    </location>
</feature>
<feature type="region of interest" description="Disordered" evidence="8">
    <location>
        <begin position="1648"/>
        <end position="1668"/>
    </location>
</feature>
<gene>
    <name evidence="10" type="ORF">FCC1311_031662</name>
</gene>
<evidence type="ECO:0000256" key="7">
    <source>
        <dbReference type="SAM" id="Coils"/>
    </source>
</evidence>
<dbReference type="PRINTS" id="PR00193">
    <property type="entry name" value="MYOSINHEAVY"/>
</dbReference>
<reference evidence="10 11" key="1">
    <citation type="submission" date="2017-12" db="EMBL/GenBank/DDBJ databases">
        <title>Sequencing, de novo assembly and annotation of complete genome of a new Thraustochytrid species, strain FCC1311.</title>
        <authorList>
            <person name="Sedici K."/>
            <person name="Godart F."/>
            <person name="Aiese Cigliano R."/>
            <person name="Sanseverino W."/>
            <person name="Barakat M."/>
            <person name="Ortet P."/>
            <person name="Marechal E."/>
            <person name="Cagnac O."/>
            <person name="Amato A."/>
        </authorList>
    </citation>
    <scope>NUCLEOTIDE SEQUENCE [LARGE SCALE GENOMIC DNA]</scope>
</reference>
<evidence type="ECO:0000256" key="3">
    <source>
        <dbReference type="ARBA" id="ARBA00023123"/>
    </source>
</evidence>
<dbReference type="InterPro" id="IPR036961">
    <property type="entry name" value="Kinesin_motor_dom_sf"/>
</dbReference>
<dbReference type="PANTHER" id="PTHR13140:SF706">
    <property type="entry name" value="DILUTE CLASS UNCONVENTIONAL MYOSIN, ISOFORM C"/>
    <property type="match status" value="1"/>
</dbReference>
<feature type="region of interest" description="Disordered" evidence="8">
    <location>
        <begin position="359"/>
        <end position="381"/>
    </location>
</feature>
<dbReference type="Pfam" id="PF02736">
    <property type="entry name" value="Myosin_N"/>
    <property type="match status" value="1"/>
</dbReference>
<feature type="compositionally biased region" description="Acidic residues" evidence="8">
    <location>
        <begin position="1651"/>
        <end position="1664"/>
    </location>
</feature>
<dbReference type="PROSITE" id="PS51456">
    <property type="entry name" value="MYOSIN_MOTOR"/>
    <property type="match status" value="1"/>
</dbReference>
<keyword evidence="5 6" id="KW-0009">Actin-binding</keyword>
<dbReference type="SMART" id="SM00242">
    <property type="entry name" value="MYSc"/>
    <property type="match status" value="1"/>
</dbReference>
<dbReference type="PANTHER" id="PTHR13140">
    <property type="entry name" value="MYOSIN"/>
    <property type="match status" value="1"/>
</dbReference>
<dbReference type="GO" id="GO:0016020">
    <property type="term" value="C:membrane"/>
    <property type="evidence" value="ECO:0007669"/>
    <property type="project" value="TreeGrafter"/>
</dbReference>
<keyword evidence="4 6" id="KW-0505">Motor protein</keyword>
<feature type="coiled-coil region" evidence="7">
    <location>
        <begin position="1041"/>
        <end position="1089"/>
    </location>
</feature>
<dbReference type="InParanoid" id="A0A2R5GE84"/>
<dbReference type="GO" id="GO:0007015">
    <property type="term" value="P:actin filament organization"/>
    <property type="evidence" value="ECO:0007669"/>
    <property type="project" value="TreeGrafter"/>
</dbReference>
<sequence length="1821" mass="200538">MDGADQVWAAQHAKQAVWVSDENEAWVQAVIEEVREGEHVRVKFDDADRVEDVQIDAQGRCFKGKGSRRIVPRDVGRKGTGLENMDDLTHLNEACVLHNVSARFAEQKIYTRTGPILVAMNPFEWLPIYGQDAMATYCETGRGLDELPPHCFAEAQKAYTALVSSGASQSLIICGESGAGKTETTKLMLEFLSHNYTEAANLGIAERIMKSNPLLEAFGNAKTLRNRNSSRFGKFIQLGFREKSIQGAHVSNYLLEKSRTVRQNKGERNYHIFYQLCRGADPKRAQALGLGQDMQVFRYLNQSGCVDVPHLDDATEFLSTLDAMKAIDVPEQEMDAIFRIVAAILHLGNVQFGKSDPSGIAGASSGSKPRSVSVASEDSSETAQVAVGGADIEETKTGDGTTNRSALRQACDLLGCDASKLAHALTVKYIKVNGKAIESPLDNRKAADLRDALAKSIYSQLFTHIVECVNSSLQKNVQTSLQTAIGILDIYGFESFRENGFEQLLINYANEKLQSLFNEQVFRAEETMYKAEGVPFSRTEIPNNEKCISLVNGIFKLMHDECLRMSAGSDLSLAGQITQQYRSHPHFGVCGPGSRRKGTSETNFAIVHFAGEIVYTCADFIKKNRDTLYPHVEAILAASKAPLVGQLFPGQARAEAEAKDGSNVSSRGPATSKLQETVAKAFAAQVNVLTEEIRKTNPIFVRCIKTNNELVSGKVDRIEVLRQLKNAGVIAALEMRRAGFPNRLGYKDFCLRCRALLPRDARVGDGLWRGLVEELFASGPIASWADGVAFGQTKVFLRANVLHEVDSVIQQHVTEQVISLQSIVRQYLHVQRFKAKRRLAIWTQAHFRGHRARLALAAQIRALEAKRVWFARTARLASLRDALAALLSRQDALRLAPGGLHIDTADLTLSLDAASACEKVSIELVSSQVDLPAADASLEQLDKAVNTARTATDHAESALEQLQKAQGRLAFTLEVLDTRMQDFLRNEEDARSALTFVRPPQLESRTACTLVDGFCPGHAQAQQSVLSDLREAAKAVSEFGLDHASSLIDALDATIDAQENNLAEALAKKREIEANLERLLKAALSTRRDLVAALHSHGIAPQTHGLPEVQECSLRARNAFAQVCAALKRPGLLEGIDGALKRARVTTFDEASSDDSESESESECESDCDEDKIRTTFVFEQGLVNVEETDIALVHAAAAISDLEDTVTDAARRLSVYEACVADLRDELRESVHQRNTLETKQEEQLRPKDADVLFGNDRVRKAREQLTATQTTAQKALASASSLQLTTANLEGISESMRETTILLSGASEKYAHEMAKVRARLDRAREGQEAAYEKLVPALEMLKATRVLISRHHLEKRFKIRDAIQSVETHVHQVQGVLDFGPDGGLPSRSELKILPEKVDLAVDLVEACAKLVEEERELIESLREENLHMPVKKCLEDASEALHSFSKGIDFLTANEADARSLNAIYRATAGQLGSGTADENDNDDPIEVLLFVKTDPVQVVLEARERAAFALGQIESTIATQTAYIEESTRLEAERDMRVAALQRLEAAESEARAVELRKVRAEGTERLEPLRRLVATIGELEAHGLCETLSTDAIAQTAHVAYCLTLFEASVERDDPSTAAKQIKLTLAEGAKLQRLMFADRHLNQDQDEGEGEDEDDFKIEESSRYDLGTPRARWRALRAEVELRVTQMESGVANKSLESSSEDLPAMWMQALEGAEAALDCAELRANEVSHLPNASAMVLQVLGRDALSSHAAVQAHDAWDACESAVRYARSQVTRAEVIFKRSQRTAERDLEIRVRTRRIALKYVCARDPDAAA</sequence>
<dbReference type="InterPro" id="IPR027417">
    <property type="entry name" value="P-loop_NTPase"/>
</dbReference>
<dbReference type="Pfam" id="PF00063">
    <property type="entry name" value="Myosin_head"/>
    <property type="match status" value="2"/>
</dbReference>
<name>A0A2R5GE84_9STRA</name>
<evidence type="ECO:0000256" key="6">
    <source>
        <dbReference type="PROSITE-ProRule" id="PRU00782"/>
    </source>
</evidence>